<protein>
    <submittedName>
        <fullName evidence="1">Uncharacterized protein</fullName>
    </submittedName>
</protein>
<accession>A0ACB9PF97</accession>
<proteinExistence type="predicted"/>
<dbReference type="Proteomes" id="UP000828941">
    <property type="component" value="Chromosome 4"/>
</dbReference>
<keyword evidence="2" id="KW-1185">Reference proteome</keyword>
<organism evidence="1 2">
    <name type="scientific">Bauhinia variegata</name>
    <name type="common">Purple orchid tree</name>
    <name type="synonym">Phanera variegata</name>
    <dbReference type="NCBI Taxonomy" id="167791"/>
    <lineage>
        <taxon>Eukaryota</taxon>
        <taxon>Viridiplantae</taxon>
        <taxon>Streptophyta</taxon>
        <taxon>Embryophyta</taxon>
        <taxon>Tracheophyta</taxon>
        <taxon>Spermatophyta</taxon>
        <taxon>Magnoliopsida</taxon>
        <taxon>eudicotyledons</taxon>
        <taxon>Gunneridae</taxon>
        <taxon>Pentapetalae</taxon>
        <taxon>rosids</taxon>
        <taxon>fabids</taxon>
        <taxon>Fabales</taxon>
        <taxon>Fabaceae</taxon>
        <taxon>Cercidoideae</taxon>
        <taxon>Cercideae</taxon>
        <taxon>Bauhiniinae</taxon>
        <taxon>Bauhinia</taxon>
    </lineage>
</organism>
<sequence length="73" mass="8242">MEECKFYAFNDSNSMTAMPCLGFWGKRKGDRSETGPPKTPKSIELPEDFEVDHLSQDRDSEVNLPKETDCPSA</sequence>
<reference evidence="1 2" key="1">
    <citation type="journal article" date="2022" name="DNA Res.">
        <title>Chromosomal-level genome assembly of the orchid tree Bauhinia variegata (Leguminosae; Cercidoideae) supports the allotetraploid origin hypothesis of Bauhinia.</title>
        <authorList>
            <person name="Zhong Y."/>
            <person name="Chen Y."/>
            <person name="Zheng D."/>
            <person name="Pang J."/>
            <person name="Liu Y."/>
            <person name="Luo S."/>
            <person name="Meng S."/>
            <person name="Qian L."/>
            <person name="Wei D."/>
            <person name="Dai S."/>
            <person name="Zhou R."/>
        </authorList>
    </citation>
    <scope>NUCLEOTIDE SEQUENCE [LARGE SCALE GENOMIC DNA]</scope>
    <source>
        <strain evidence="1">BV-YZ2020</strain>
    </source>
</reference>
<evidence type="ECO:0000313" key="2">
    <source>
        <dbReference type="Proteomes" id="UP000828941"/>
    </source>
</evidence>
<comment type="caution">
    <text evidence="1">The sequence shown here is derived from an EMBL/GenBank/DDBJ whole genome shotgun (WGS) entry which is preliminary data.</text>
</comment>
<dbReference type="EMBL" id="CM039429">
    <property type="protein sequence ID" value="KAI4347167.1"/>
    <property type="molecule type" value="Genomic_DNA"/>
</dbReference>
<gene>
    <name evidence="1" type="ORF">L6164_008003</name>
</gene>
<name>A0ACB9PF97_BAUVA</name>
<evidence type="ECO:0000313" key="1">
    <source>
        <dbReference type="EMBL" id="KAI4347167.1"/>
    </source>
</evidence>